<keyword evidence="1" id="KW-0812">Transmembrane</keyword>
<sequence length="257" mass="27776">MNAIKAGISAGILGIVLIVAKLFTMMLLVKAFPVSEMGFIGLATTLLCYAVPGALAGIFASRHVMSTKESLLPGLIAGGIVTFVKILIAASIIFPVIGGEHGKDLVLPMLISILLQAPFTIVLCGLCSALAVFFTRELYWSIPAREQDPDPAALKTLYDELWKDATTLVIDMNRSIRVYLFGGVLMLICGLVILGMGLAGWQYLSPRGGAASDYVIVIGEIAGGLIQIIISPYLLYWYYKLKKRYSRLIQMEKTLGA</sequence>
<dbReference type="RefSeq" id="WP_012035426.1">
    <property type="nucleotide sequence ID" value="NC_009464.1"/>
</dbReference>
<keyword evidence="1" id="KW-0472">Membrane</keyword>
<evidence type="ECO:0000256" key="1">
    <source>
        <dbReference type="SAM" id="Phobius"/>
    </source>
</evidence>
<proteinExistence type="predicted"/>
<keyword evidence="1" id="KW-1133">Transmembrane helix</keyword>
<dbReference type="STRING" id="351160.RCIX1988"/>
<feature type="transmembrane region" description="Helical" evidence="1">
    <location>
        <begin position="12"/>
        <end position="32"/>
    </location>
</feature>
<dbReference type="Proteomes" id="UP000000663">
    <property type="component" value="Chromosome"/>
</dbReference>
<dbReference type="GeneID" id="5145031"/>
<feature type="transmembrane region" description="Helical" evidence="1">
    <location>
        <begin position="109"/>
        <end position="135"/>
    </location>
</feature>
<feature type="transmembrane region" description="Helical" evidence="1">
    <location>
        <begin position="214"/>
        <end position="239"/>
    </location>
</feature>
<evidence type="ECO:0000313" key="2">
    <source>
        <dbReference type="EMBL" id="CAJ37148.1"/>
    </source>
</evidence>
<dbReference type="OrthoDB" id="387005at2157"/>
<feature type="transmembrane region" description="Helical" evidence="1">
    <location>
        <begin position="38"/>
        <end position="59"/>
    </location>
</feature>
<name>Q0W395_METAR</name>
<evidence type="ECO:0000313" key="3">
    <source>
        <dbReference type="Proteomes" id="UP000000663"/>
    </source>
</evidence>
<organism evidence="2 3">
    <name type="scientific">Methanocella arvoryzae (strain DSM 22066 / NBRC 105507 / MRE50)</name>
    <dbReference type="NCBI Taxonomy" id="351160"/>
    <lineage>
        <taxon>Archaea</taxon>
        <taxon>Methanobacteriati</taxon>
        <taxon>Methanobacteriota</taxon>
        <taxon>Stenosarchaea group</taxon>
        <taxon>Methanomicrobia</taxon>
        <taxon>Methanocellales</taxon>
        <taxon>Methanocellaceae</taxon>
        <taxon>Methanocella</taxon>
    </lineage>
</organism>
<keyword evidence="3" id="KW-1185">Reference proteome</keyword>
<reference evidence="2 3" key="1">
    <citation type="journal article" date="2006" name="Science">
        <title>Genome of rice cluster I archaea -- the key methane producers in the rice rhizosphere.</title>
        <authorList>
            <person name="Erkel C."/>
            <person name="Kube M."/>
            <person name="Reinhardt R."/>
            <person name="Liesack W."/>
        </authorList>
    </citation>
    <scope>NUCLEOTIDE SEQUENCE [LARGE SCALE GENOMIC DNA]</scope>
    <source>
        <strain evidence="3">DSM 22066 / NBRC 105507 / MRE50</strain>
    </source>
</reference>
<protein>
    <submittedName>
        <fullName evidence="2">Uncharacterized protein</fullName>
    </submittedName>
</protein>
<feature type="transmembrane region" description="Helical" evidence="1">
    <location>
        <begin position="71"/>
        <end position="97"/>
    </location>
</feature>
<dbReference type="AlphaFoldDB" id="Q0W395"/>
<dbReference type="EMBL" id="AM114193">
    <property type="protein sequence ID" value="CAJ37148.1"/>
    <property type="molecule type" value="Genomic_DNA"/>
</dbReference>
<dbReference type="eggNOG" id="arCOG12563">
    <property type="taxonomic scope" value="Archaea"/>
</dbReference>
<gene>
    <name evidence="2" type="ORF">RCIX1988</name>
</gene>
<dbReference type="KEGG" id="rci:RCIX1988"/>
<feature type="transmembrane region" description="Helical" evidence="1">
    <location>
        <begin position="178"/>
        <end position="202"/>
    </location>
</feature>
<accession>Q0W395</accession>